<keyword evidence="2" id="KW-1185">Reference proteome</keyword>
<evidence type="ECO:0000313" key="2">
    <source>
        <dbReference type="Proteomes" id="UP001167796"/>
    </source>
</evidence>
<proteinExistence type="predicted"/>
<dbReference type="InterPro" id="IPR009241">
    <property type="entry name" value="HigB-like"/>
</dbReference>
<reference evidence="1" key="1">
    <citation type="submission" date="2023-07" db="EMBL/GenBank/DDBJ databases">
        <authorList>
            <person name="Kim M.K."/>
        </authorList>
    </citation>
    <scope>NUCLEOTIDE SEQUENCE</scope>
    <source>
        <strain evidence="1">M29</strain>
    </source>
</reference>
<organism evidence="1 2">
    <name type="scientific">Hymenobacter mellowenesis</name>
    <dbReference type="NCBI Taxonomy" id="3063995"/>
    <lineage>
        <taxon>Bacteria</taxon>
        <taxon>Pseudomonadati</taxon>
        <taxon>Bacteroidota</taxon>
        <taxon>Cytophagia</taxon>
        <taxon>Cytophagales</taxon>
        <taxon>Hymenobacteraceae</taxon>
        <taxon>Hymenobacter</taxon>
    </lineage>
</organism>
<name>A0ABT9AEI9_9BACT</name>
<dbReference type="Proteomes" id="UP001167796">
    <property type="component" value="Unassembled WGS sequence"/>
</dbReference>
<comment type="caution">
    <text evidence="1">The sequence shown here is derived from an EMBL/GenBank/DDBJ whole genome shotgun (WGS) entry which is preliminary data.</text>
</comment>
<dbReference type="InterPro" id="IPR035093">
    <property type="entry name" value="RelE/ParE_toxin_dom_sf"/>
</dbReference>
<dbReference type="Pfam" id="PF05973">
    <property type="entry name" value="Gp49"/>
    <property type="match status" value="1"/>
</dbReference>
<dbReference type="RefSeq" id="WP_305012925.1">
    <property type="nucleotide sequence ID" value="NZ_JAUQSX010000009.1"/>
</dbReference>
<sequence>MSDFNGQIRSLKIYGDEFWTFYNKQNQKIQDRILWTFRLIREIPVVPEKYLKHLTGTVGLYEIRVSAGSDIFRIFCFFDEGRLVIVLNCFQKKTQKTPPNEIERAERLRKQYYEDKAKQAG</sequence>
<protein>
    <submittedName>
        <fullName evidence="1">Type II toxin-antitoxin system RelE/ParE family toxin</fullName>
    </submittedName>
</protein>
<gene>
    <name evidence="1" type="ORF">Q5H92_17900</name>
</gene>
<accession>A0ABT9AEI9</accession>
<evidence type="ECO:0000313" key="1">
    <source>
        <dbReference type="EMBL" id="MDO7848246.1"/>
    </source>
</evidence>
<dbReference type="SUPFAM" id="SSF143011">
    <property type="entry name" value="RelE-like"/>
    <property type="match status" value="1"/>
</dbReference>
<dbReference type="EMBL" id="JAUQSX010000009">
    <property type="protein sequence ID" value="MDO7848246.1"/>
    <property type="molecule type" value="Genomic_DNA"/>
</dbReference>